<dbReference type="AlphaFoldDB" id="A0A2A2IAC5"/>
<sequence>MGLFFQESKVKSTKPMIIIRISIAILMVILLIFGVIINSDFIYLRLIFILAGIGSILDSFETFFQLKNDKRYLLDLGFAGLWFTLSFIV</sequence>
<accession>A0A2A2IAC5</accession>
<feature type="transmembrane region" description="Helical" evidence="1">
    <location>
        <begin position="17"/>
        <end position="36"/>
    </location>
</feature>
<keyword evidence="1" id="KW-0812">Transmembrane</keyword>
<keyword evidence="1" id="KW-1133">Transmembrane helix</keyword>
<keyword evidence="1" id="KW-0472">Membrane</keyword>
<name>A0A2A2IAC5_9BACI</name>
<proteinExistence type="predicted"/>
<evidence type="ECO:0000256" key="1">
    <source>
        <dbReference type="SAM" id="Phobius"/>
    </source>
</evidence>
<gene>
    <name evidence="2" type="ORF">CIL05_16490</name>
</gene>
<keyword evidence="3" id="KW-1185">Reference proteome</keyword>
<comment type="caution">
    <text evidence="2">The sequence shown here is derived from an EMBL/GenBank/DDBJ whole genome shotgun (WGS) entry which is preliminary data.</text>
</comment>
<dbReference type="EMBL" id="NPOA01000012">
    <property type="protein sequence ID" value="PAV28532.1"/>
    <property type="molecule type" value="Genomic_DNA"/>
</dbReference>
<dbReference type="Proteomes" id="UP000218887">
    <property type="component" value="Unassembled WGS sequence"/>
</dbReference>
<feature type="transmembrane region" description="Helical" evidence="1">
    <location>
        <begin position="42"/>
        <end position="60"/>
    </location>
</feature>
<evidence type="ECO:0000313" key="3">
    <source>
        <dbReference type="Proteomes" id="UP000218887"/>
    </source>
</evidence>
<reference evidence="2 3" key="1">
    <citation type="submission" date="2017-08" db="EMBL/GenBank/DDBJ databases">
        <title>Virgibacillus indicus sp. nov. and Virgibacillus profoundi sp. nov, two moderately halophilic bacteria isolated from marine sediment by using the Microfluidic Streak Plate.</title>
        <authorList>
            <person name="Xu B."/>
            <person name="Hu B."/>
            <person name="Wang J."/>
            <person name="Zhu Y."/>
            <person name="Huang L."/>
            <person name="Du W."/>
            <person name="Huang Y."/>
        </authorList>
    </citation>
    <scope>NUCLEOTIDE SEQUENCE [LARGE SCALE GENOMIC DNA]</scope>
    <source>
        <strain evidence="2 3">IO3-P3-H5</strain>
    </source>
</reference>
<protein>
    <submittedName>
        <fullName evidence="2">Uncharacterized protein</fullName>
    </submittedName>
</protein>
<evidence type="ECO:0000313" key="2">
    <source>
        <dbReference type="EMBL" id="PAV28532.1"/>
    </source>
</evidence>
<organism evidence="2 3">
    <name type="scientific">Virgibacillus profundi</name>
    <dbReference type="NCBI Taxonomy" id="2024555"/>
    <lineage>
        <taxon>Bacteria</taxon>
        <taxon>Bacillati</taxon>
        <taxon>Bacillota</taxon>
        <taxon>Bacilli</taxon>
        <taxon>Bacillales</taxon>
        <taxon>Bacillaceae</taxon>
        <taxon>Virgibacillus</taxon>
    </lineage>
</organism>